<comment type="similarity">
    <text evidence="1 3">Belongs to the gamma-glutamylcyclotransferase family.</text>
</comment>
<dbReference type="Proteomes" id="UP000285060">
    <property type="component" value="Unassembled WGS sequence"/>
</dbReference>
<feature type="domain" description="Gamma-glutamylcyclotransferase AIG2-like" evidence="4">
    <location>
        <begin position="11"/>
        <end position="122"/>
    </location>
</feature>
<dbReference type="AlphaFoldDB" id="A0A024TXV8"/>
<dbReference type="GO" id="GO:0061929">
    <property type="term" value="F:gamma-glutamylaminecyclotransferase activity"/>
    <property type="evidence" value="ECO:0007669"/>
    <property type="project" value="InterPro"/>
</dbReference>
<reference evidence="6 7" key="2">
    <citation type="submission" date="2018-08" db="EMBL/GenBank/DDBJ databases">
        <title>Aphanomyces genome sequencing and annotation.</title>
        <authorList>
            <person name="Minardi D."/>
            <person name="Oidtmann B."/>
            <person name="Van Der Giezen M."/>
            <person name="Studholme D.J."/>
        </authorList>
    </citation>
    <scope>NUCLEOTIDE SEQUENCE [LARGE SCALE GENOMIC DNA]</scope>
    <source>
        <strain evidence="6 7">NJM0002</strain>
    </source>
</reference>
<dbReference type="InterPro" id="IPR013024">
    <property type="entry name" value="GGCT-like"/>
</dbReference>
<protein>
    <recommendedName>
        <fullName evidence="3">Gamma-glutamylcyclotransferase family protein</fullName>
    </recommendedName>
</protein>
<dbReference type="InterPro" id="IPR039126">
    <property type="entry name" value="GGACT"/>
</dbReference>
<dbReference type="Pfam" id="PF06094">
    <property type="entry name" value="GGACT"/>
    <property type="match status" value="1"/>
</dbReference>
<name>A0A024TXV8_9STRA</name>
<reference evidence="5" key="1">
    <citation type="submission" date="2013-12" db="EMBL/GenBank/DDBJ databases">
        <title>The Genome Sequence of Aphanomyces invadans NJM9701.</title>
        <authorList>
            <consortium name="The Broad Institute Genomics Platform"/>
            <person name="Russ C."/>
            <person name="Tyler B."/>
            <person name="van West P."/>
            <person name="Dieguez-Uribeondo J."/>
            <person name="Young S.K."/>
            <person name="Zeng Q."/>
            <person name="Gargeya S."/>
            <person name="Fitzgerald M."/>
            <person name="Abouelleil A."/>
            <person name="Alvarado L."/>
            <person name="Chapman S.B."/>
            <person name="Gainer-Dewar J."/>
            <person name="Goldberg J."/>
            <person name="Griggs A."/>
            <person name="Gujja S."/>
            <person name="Hansen M."/>
            <person name="Howarth C."/>
            <person name="Imamovic A."/>
            <person name="Ireland A."/>
            <person name="Larimer J."/>
            <person name="McCowan C."/>
            <person name="Murphy C."/>
            <person name="Pearson M."/>
            <person name="Poon T.W."/>
            <person name="Priest M."/>
            <person name="Roberts A."/>
            <person name="Saif S."/>
            <person name="Shea T."/>
            <person name="Sykes S."/>
            <person name="Wortman J."/>
            <person name="Nusbaum C."/>
            <person name="Birren B."/>
        </authorList>
    </citation>
    <scope>NUCLEOTIDE SEQUENCE [LARGE SCALE GENOMIC DNA]</scope>
    <source>
        <strain evidence="5">NJM9701</strain>
    </source>
</reference>
<evidence type="ECO:0000259" key="4">
    <source>
        <dbReference type="Pfam" id="PF06094"/>
    </source>
</evidence>
<dbReference type="EMBL" id="QUSY01000363">
    <property type="protein sequence ID" value="RHY30034.1"/>
    <property type="molecule type" value="Genomic_DNA"/>
</dbReference>
<evidence type="ECO:0000256" key="3">
    <source>
        <dbReference type="RuleBase" id="RU367036"/>
    </source>
</evidence>
<dbReference type="SUPFAM" id="SSF110857">
    <property type="entry name" value="Gamma-glutamyl cyclotransferase-like"/>
    <property type="match status" value="1"/>
</dbReference>
<dbReference type="PANTHER" id="PTHR12510:SF4">
    <property type="entry name" value="GAMMA-GLUTAMYLAMINECYCLOTRANSFERASE"/>
    <property type="match status" value="1"/>
</dbReference>
<dbReference type="GeneID" id="20085970"/>
<evidence type="ECO:0000313" key="7">
    <source>
        <dbReference type="Proteomes" id="UP000285060"/>
    </source>
</evidence>
<feature type="active site" description="Proton acceptor" evidence="2">
    <location>
        <position position="91"/>
    </location>
</feature>
<evidence type="ECO:0000313" key="5">
    <source>
        <dbReference type="EMBL" id="ETV98192.1"/>
    </source>
</evidence>
<keyword evidence="7" id="KW-1185">Reference proteome</keyword>
<dbReference type="RefSeq" id="XP_008873067.1">
    <property type="nucleotide sequence ID" value="XM_008874845.1"/>
</dbReference>
<accession>A0A024TXV8</accession>
<dbReference type="InterPro" id="IPR009288">
    <property type="entry name" value="AIG2-like_dom"/>
</dbReference>
<sequence length="195" mass="21125">MTAAASDATNVFVYGTLKRGFPNFALYLGPAVERKKAVFLGDGTTCSPYPLVVGGDRSVPFLLNVPGEGAPISGEVYSVDVSTLEALDILEGISDGYYKRVLVPVHVRCSNVTLDCFVYMRVVAQDNDPLLQLERVTSYTKEAAQNYKSRTKLPNVAILALIHDLDEHMRHTVQAKLEAGESLDAALRASTSNSS</sequence>
<dbReference type="EMBL" id="KI913970">
    <property type="protein sequence ID" value="ETV98192.1"/>
    <property type="molecule type" value="Genomic_DNA"/>
</dbReference>
<dbReference type="VEuPathDB" id="FungiDB:H310_08920"/>
<gene>
    <name evidence="6" type="ORF">DYB32_004672</name>
    <name evidence="5" type="ORF">H310_08920</name>
</gene>
<organism evidence="5">
    <name type="scientific">Aphanomyces invadans</name>
    <dbReference type="NCBI Taxonomy" id="157072"/>
    <lineage>
        <taxon>Eukaryota</taxon>
        <taxon>Sar</taxon>
        <taxon>Stramenopiles</taxon>
        <taxon>Oomycota</taxon>
        <taxon>Saprolegniomycetes</taxon>
        <taxon>Saprolegniales</taxon>
        <taxon>Verrucalvaceae</taxon>
        <taxon>Aphanomyces</taxon>
    </lineage>
</organism>
<evidence type="ECO:0000256" key="2">
    <source>
        <dbReference type="PIRSR" id="PIRSR639126-1"/>
    </source>
</evidence>
<evidence type="ECO:0000313" key="6">
    <source>
        <dbReference type="EMBL" id="RHY30034.1"/>
    </source>
</evidence>
<dbReference type="PANTHER" id="PTHR12510">
    <property type="entry name" value="TROPONIN C-AKIN-1 PROTEIN"/>
    <property type="match status" value="1"/>
</dbReference>
<dbReference type="InterPro" id="IPR036568">
    <property type="entry name" value="GGCT-like_sf"/>
</dbReference>
<dbReference type="CDD" id="cd06661">
    <property type="entry name" value="GGCT_like"/>
    <property type="match status" value="1"/>
</dbReference>
<dbReference type="GO" id="GO:0005829">
    <property type="term" value="C:cytosol"/>
    <property type="evidence" value="ECO:0007669"/>
    <property type="project" value="TreeGrafter"/>
</dbReference>
<evidence type="ECO:0000256" key="1">
    <source>
        <dbReference type="ARBA" id="ARBA00008861"/>
    </source>
</evidence>
<dbReference type="Gene3D" id="3.10.490.10">
    <property type="entry name" value="Gamma-glutamyl cyclotransferase-like"/>
    <property type="match status" value="1"/>
</dbReference>
<dbReference type="STRING" id="157072.A0A024TXV8"/>
<proteinExistence type="inferred from homology"/>
<dbReference type="eggNOG" id="KOG4450">
    <property type="taxonomic scope" value="Eukaryota"/>
</dbReference>